<name>A0A6C0LBV5_9ZZZZ</name>
<proteinExistence type="predicted"/>
<dbReference type="AlphaFoldDB" id="A0A6C0LBV5"/>
<reference evidence="3" key="1">
    <citation type="journal article" date="2020" name="Nature">
        <title>Giant virus diversity and host interactions through global metagenomics.</title>
        <authorList>
            <person name="Schulz F."/>
            <person name="Roux S."/>
            <person name="Paez-Espino D."/>
            <person name="Jungbluth S."/>
            <person name="Walsh D.A."/>
            <person name="Denef V.J."/>
            <person name="McMahon K.D."/>
            <person name="Konstantinidis K.T."/>
            <person name="Eloe-Fadrosh E.A."/>
            <person name="Kyrpides N.C."/>
            <person name="Woyke T."/>
        </authorList>
    </citation>
    <scope>NUCLEOTIDE SEQUENCE</scope>
    <source>
        <strain evidence="3">GVMAG-M-3300027763-16</strain>
    </source>
</reference>
<evidence type="ECO:0000259" key="2">
    <source>
        <dbReference type="Pfam" id="PF00085"/>
    </source>
</evidence>
<evidence type="ECO:0000256" key="1">
    <source>
        <dbReference type="SAM" id="Phobius"/>
    </source>
</evidence>
<keyword evidence="1" id="KW-0472">Membrane</keyword>
<feature type="transmembrane region" description="Helical" evidence="1">
    <location>
        <begin position="12"/>
        <end position="29"/>
    </location>
</feature>
<evidence type="ECO:0000313" key="3">
    <source>
        <dbReference type="EMBL" id="QHU27124.1"/>
    </source>
</evidence>
<dbReference type="InterPro" id="IPR013766">
    <property type="entry name" value="Thioredoxin_domain"/>
</dbReference>
<organism evidence="3">
    <name type="scientific">viral metagenome</name>
    <dbReference type="NCBI Taxonomy" id="1070528"/>
    <lineage>
        <taxon>unclassified sequences</taxon>
        <taxon>metagenomes</taxon>
        <taxon>organismal metagenomes</taxon>
    </lineage>
</organism>
<dbReference type="Gene3D" id="3.40.30.10">
    <property type="entry name" value="Glutaredoxin"/>
    <property type="match status" value="1"/>
</dbReference>
<keyword evidence="1" id="KW-1133">Transmembrane helix</keyword>
<accession>A0A6C0LBV5</accession>
<dbReference type="SUPFAM" id="SSF52833">
    <property type="entry name" value="Thioredoxin-like"/>
    <property type="match status" value="1"/>
</dbReference>
<dbReference type="EMBL" id="MN740451">
    <property type="protein sequence ID" value="QHU27124.1"/>
    <property type="molecule type" value="Genomic_DNA"/>
</dbReference>
<keyword evidence="1" id="KW-0812">Transmembrane</keyword>
<feature type="domain" description="Thioredoxin" evidence="2">
    <location>
        <begin position="46"/>
        <end position="133"/>
    </location>
</feature>
<dbReference type="InterPro" id="IPR036249">
    <property type="entry name" value="Thioredoxin-like_sf"/>
</dbReference>
<sequence>MGKGKGSSNITLAGIIIISSVFIIAILLANKERIQEGFFGDYKKYSVEYYYMDTCGHCIDFNDSGIWEKLNKLNFNNVSLKKYNRSENIERVNSLGITGFPAIVIVENSASSPSIIESFEMSRTYDNLSKFINKYENKKV</sequence>
<dbReference type="CDD" id="cd02961">
    <property type="entry name" value="PDI_a_family"/>
    <property type="match status" value="1"/>
</dbReference>
<dbReference type="Pfam" id="PF00085">
    <property type="entry name" value="Thioredoxin"/>
    <property type="match status" value="1"/>
</dbReference>
<protein>
    <recommendedName>
        <fullName evidence="2">Thioredoxin domain-containing protein</fullName>
    </recommendedName>
</protein>